<evidence type="ECO:0000313" key="3">
    <source>
        <dbReference type="Proteomes" id="UP000602198"/>
    </source>
</evidence>
<dbReference type="InterPro" id="IPR018713">
    <property type="entry name" value="MPAB/Lcp_cat_dom"/>
</dbReference>
<accession>A0ABS1MAJ6</accession>
<dbReference type="Proteomes" id="UP000602198">
    <property type="component" value="Unassembled WGS sequence"/>
</dbReference>
<protein>
    <submittedName>
        <fullName evidence="2">DUF2236 domain-containing protein</fullName>
    </submittedName>
</protein>
<evidence type="ECO:0000313" key="2">
    <source>
        <dbReference type="EMBL" id="MBL1077070.1"/>
    </source>
</evidence>
<dbReference type="PANTHER" id="PTHR36151">
    <property type="entry name" value="BLR2777 PROTEIN"/>
    <property type="match status" value="1"/>
</dbReference>
<reference evidence="2 3" key="1">
    <citation type="submission" date="2021-01" db="EMBL/GenBank/DDBJ databases">
        <title>WGS of actinomycetes isolated from Thailand.</title>
        <authorList>
            <person name="Thawai C."/>
        </authorList>
    </citation>
    <scope>NUCLEOTIDE SEQUENCE [LARGE SCALE GENOMIC DNA]</scope>
    <source>
        <strain evidence="2 3">LPG 2</strain>
    </source>
</reference>
<dbReference type="EMBL" id="JAERRJ010000008">
    <property type="protein sequence ID" value="MBL1077070.1"/>
    <property type="molecule type" value="Genomic_DNA"/>
</dbReference>
<name>A0ABS1MAJ6_9NOCA</name>
<dbReference type="Pfam" id="PF09995">
    <property type="entry name" value="MPAB_Lcp_cat"/>
    <property type="match status" value="1"/>
</dbReference>
<keyword evidence="3" id="KW-1185">Reference proteome</keyword>
<comment type="caution">
    <text evidence="2">The sequence shown here is derived from an EMBL/GenBank/DDBJ whole genome shotgun (WGS) entry which is preliminary data.</text>
</comment>
<gene>
    <name evidence="2" type="ORF">JK358_21970</name>
</gene>
<sequence>MTEGGWAVHGEQRGALLRRHLGDRRFLLTLPCAVALQILHPVIASALAEHASNRLWEHKRRTVSQMIYMAYSARDPRTVIRFGHEHVKGEDASGRRYHALHPEVFFFQHATYVDSLVASIELFGGGLTEPAREQLYSECCEWYLSYGVSARHMPETWAEFTDYFETQCAETLSLTDRAAALAPQVLRPDAWLPGVLPGFAVRAMLREDAAALLDARPSAVDRAAFGLYAATVRGAIGTAPRRLRYLPQTRIRDWEFTRTAPS</sequence>
<organism evidence="2 3">
    <name type="scientific">Nocardia acididurans</name>
    <dbReference type="NCBI Taxonomy" id="2802282"/>
    <lineage>
        <taxon>Bacteria</taxon>
        <taxon>Bacillati</taxon>
        <taxon>Actinomycetota</taxon>
        <taxon>Actinomycetes</taxon>
        <taxon>Mycobacteriales</taxon>
        <taxon>Nocardiaceae</taxon>
        <taxon>Nocardia</taxon>
    </lineage>
</organism>
<dbReference type="PANTHER" id="PTHR36151:SF3">
    <property type="entry name" value="ER-BOUND OXYGENASE MPAB_MPAB'_RUBBER OXYGENASE CATALYTIC DOMAIN-CONTAINING PROTEIN"/>
    <property type="match status" value="1"/>
</dbReference>
<evidence type="ECO:0000259" key="1">
    <source>
        <dbReference type="Pfam" id="PF09995"/>
    </source>
</evidence>
<proteinExistence type="predicted"/>
<feature type="domain" description="ER-bound oxygenase mpaB/mpaB'/Rubber oxygenase catalytic" evidence="1">
    <location>
        <begin position="18"/>
        <end position="233"/>
    </location>
</feature>
<dbReference type="RefSeq" id="WP_201949691.1">
    <property type="nucleotide sequence ID" value="NZ_JAERRJ010000008.1"/>
</dbReference>